<dbReference type="CDD" id="cd01129">
    <property type="entry name" value="PulE-GspE-like"/>
    <property type="match status" value="1"/>
</dbReference>
<comment type="caution">
    <text evidence="5">The sequence shown here is derived from an EMBL/GenBank/DDBJ whole genome shotgun (WGS) entry which is preliminary data.</text>
</comment>
<accession>A0A502LGG0</accession>
<dbReference type="Pfam" id="PF00437">
    <property type="entry name" value="T2SSE"/>
    <property type="match status" value="1"/>
</dbReference>
<evidence type="ECO:0000256" key="3">
    <source>
        <dbReference type="ARBA" id="ARBA00022840"/>
    </source>
</evidence>
<dbReference type="GO" id="GO:0016887">
    <property type="term" value="F:ATP hydrolysis activity"/>
    <property type="evidence" value="ECO:0007669"/>
    <property type="project" value="TreeGrafter"/>
</dbReference>
<feature type="domain" description="Bacterial type II secretion system protein E" evidence="4">
    <location>
        <begin position="362"/>
        <end position="376"/>
    </location>
</feature>
<dbReference type="SMART" id="SM00382">
    <property type="entry name" value="AAA"/>
    <property type="match status" value="1"/>
</dbReference>
<gene>
    <name evidence="5" type="ORF">EPA86_01380</name>
</gene>
<dbReference type="SUPFAM" id="SSF160246">
    <property type="entry name" value="EspE N-terminal domain-like"/>
    <property type="match status" value="1"/>
</dbReference>
<dbReference type="GO" id="GO:0005886">
    <property type="term" value="C:plasma membrane"/>
    <property type="evidence" value="ECO:0007669"/>
    <property type="project" value="TreeGrafter"/>
</dbReference>
<dbReference type="PROSITE" id="PS00662">
    <property type="entry name" value="T2SP_E"/>
    <property type="match status" value="1"/>
</dbReference>
<dbReference type="AlphaFoldDB" id="A0A502LGG0"/>
<keyword evidence="2" id="KW-0547">Nucleotide-binding</keyword>
<dbReference type="InterPro" id="IPR001482">
    <property type="entry name" value="T2SS/T4SS_dom"/>
</dbReference>
<protein>
    <submittedName>
        <fullName evidence="5">Type II/IV secretion system protein</fullName>
    </submittedName>
</protein>
<keyword evidence="3" id="KW-0067">ATP-binding</keyword>
<dbReference type="OrthoDB" id="9804785at2"/>
<evidence type="ECO:0000313" key="5">
    <source>
        <dbReference type="EMBL" id="TPH18997.1"/>
    </source>
</evidence>
<dbReference type="InterPro" id="IPR037257">
    <property type="entry name" value="T2SS_E_N_sf"/>
</dbReference>
<dbReference type="EMBL" id="SAWY01000002">
    <property type="protein sequence ID" value="TPH18997.1"/>
    <property type="molecule type" value="Genomic_DNA"/>
</dbReference>
<comment type="similarity">
    <text evidence="1">Belongs to the GSP E family.</text>
</comment>
<dbReference type="PANTHER" id="PTHR30258:SF3">
    <property type="entry name" value="SLL1921 PROTEIN"/>
    <property type="match status" value="1"/>
</dbReference>
<dbReference type="InterPro" id="IPR027417">
    <property type="entry name" value="P-loop_NTPase"/>
</dbReference>
<reference evidence="5 6" key="1">
    <citation type="submission" date="2019-01" db="EMBL/GenBank/DDBJ databases">
        <title>Litorilituus lipolytica sp. nov., isolated from intertidal sand of the Yellow Sea in China.</title>
        <authorList>
            <person name="Liu A."/>
        </authorList>
    </citation>
    <scope>NUCLEOTIDE SEQUENCE [LARGE SCALE GENOMIC DNA]</scope>
    <source>
        <strain evidence="5 6">RZ04</strain>
    </source>
</reference>
<organism evidence="5 6">
    <name type="scientific">Litorilituus lipolyticus</name>
    <dbReference type="NCBI Taxonomy" id="2491017"/>
    <lineage>
        <taxon>Bacteria</taxon>
        <taxon>Pseudomonadati</taxon>
        <taxon>Pseudomonadota</taxon>
        <taxon>Gammaproteobacteria</taxon>
        <taxon>Alteromonadales</taxon>
        <taxon>Colwelliaceae</taxon>
        <taxon>Litorilituus</taxon>
    </lineage>
</organism>
<dbReference type="InterPro" id="IPR003593">
    <property type="entry name" value="AAA+_ATPase"/>
</dbReference>
<evidence type="ECO:0000259" key="4">
    <source>
        <dbReference type="PROSITE" id="PS00662"/>
    </source>
</evidence>
<dbReference type="Proteomes" id="UP000315303">
    <property type="component" value="Unassembled WGS sequence"/>
</dbReference>
<evidence type="ECO:0000256" key="2">
    <source>
        <dbReference type="ARBA" id="ARBA00022741"/>
    </source>
</evidence>
<evidence type="ECO:0000313" key="6">
    <source>
        <dbReference type="Proteomes" id="UP000315303"/>
    </source>
</evidence>
<dbReference type="PANTHER" id="PTHR30258">
    <property type="entry name" value="TYPE II SECRETION SYSTEM PROTEIN GSPE-RELATED"/>
    <property type="match status" value="1"/>
</dbReference>
<evidence type="ECO:0000256" key="1">
    <source>
        <dbReference type="ARBA" id="ARBA00006611"/>
    </source>
</evidence>
<proteinExistence type="inferred from homology"/>
<keyword evidence="6" id="KW-1185">Reference proteome</keyword>
<sequence length="549" mass="61271">MISLLENEFNLGSENIEKAVAFQLDHGGRIESILENMGLIDESDIALLYSTYFKLKLFTAKKFELDGYALTDDISIQAKLNQFGWLLCSNENEERKLITCDPFNVNANQYVSSYLPDTELAIMQRSDVESIIKHNENLVEESNELTLNEVDKLKEAAKEAPVVNLLNSLILKGLKLNASDMHIEPLDNYSIVRYRVDGVLVSDERIARSMELPLVTRLKILSNMDIAEKRRPQDGKIETRVSGQELDIRVSCLPLAVGESFVLRFLKKESLSYNLEALGMEHDVQALIENDITKTSGVILLTGPTGSGKTTTLYSCLSKLNSERTKIITLEDPVEYQLENVNQVQVNPEIGFDFAEGLRSIVRQDPDIIMLGEIRDQTTAKIAMQSALTGHLVFSTVHTNDAPSAYTRLLDLGVDSFLLDAALLAIIAQRLARKLCTNCCKPSENPEELIAKYNLELLTRDFAIDLSVNSLKQAVGCDECGHTGYKGRIALIEYMRCDEDISLLNKDEAFLVNARKVNKARGYRNLLVDGVVKALKGQTTIEEVVRVAG</sequence>
<dbReference type="SUPFAM" id="SSF52540">
    <property type="entry name" value="P-loop containing nucleoside triphosphate hydrolases"/>
    <property type="match status" value="1"/>
</dbReference>
<dbReference type="Gene3D" id="3.40.50.300">
    <property type="entry name" value="P-loop containing nucleotide triphosphate hydrolases"/>
    <property type="match status" value="1"/>
</dbReference>
<name>A0A502LGG0_9GAMM</name>
<dbReference type="GO" id="GO:0005524">
    <property type="term" value="F:ATP binding"/>
    <property type="evidence" value="ECO:0007669"/>
    <property type="project" value="UniProtKB-KW"/>
</dbReference>
<dbReference type="Gene3D" id="3.30.450.90">
    <property type="match status" value="1"/>
</dbReference>